<comment type="caution">
    <text evidence="7">The sequence shown here is derived from an EMBL/GenBank/DDBJ whole genome shotgun (WGS) entry which is preliminary data.</text>
</comment>
<protein>
    <recommendedName>
        <fullName evidence="6">PNPLA domain-containing protein</fullName>
    </recommendedName>
</protein>
<name>A0ABN8T271_9CNID</name>
<feature type="short sequence motif" description="GXGXXG" evidence="5">
    <location>
        <begin position="21"/>
        <end position="26"/>
    </location>
</feature>
<evidence type="ECO:0000313" key="8">
    <source>
        <dbReference type="Proteomes" id="UP001159427"/>
    </source>
</evidence>
<dbReference type="EMBL" id="CALNXI010005395">
    <property type="protein sequence ID" value="CAH3197597.1"/>
    <property type="molecule type" value="Genomic_DNA"/>
</dbReference>
<reference evidence="7 8" key="1">
    <citation type="submission" date="2022-05" db="EMBL/GenBank/DDBJ databases">
        <authorList>
            <consortium name="Genoscope - CEA"/>
            <person name="William W."/>
        </authorList>
    </citation>
    <scope>NUCLEOTIDE SEQUENCE [LARGE SCALE GENOMIC DNA]</scope>
</reference>
<keyword evidence="5" id="KW-0442">Lipid degradation</keyword>
<evidence type="ECO:0000259" key="6">
    <source>
        <dbReference type="PROSITE" id="PS51635"/>
    </source>
</evidence>
<feature type="short sequence motif" description="GXSXG" evidence="5">
    <location>
        <begin position="53"/>
        <end position="57"/>
    </location>
</feature>
<proteinExistence type="predicted"/>
<accession>A0ABN8T271</accession>
<keyword evidence="3" id="KW-0040">ANK repeat</keyword>
<dbReference type="PANTHER" id="PTHR24139">
    <property type="entry name" value="CALCIUM-INDEPENDENT PHOSPHOLIPASE A2"/>
    <property type="match status" value="1"/>
</dbReference>
<feature type="short sequence motif" description="DGA/G" evidence="5">
    <location>
        <begin position="187"/>
        <end position="189"/>
    </location>
</feature>
<dbReference type="Proteomes" id="UP001159427">
    <property type="component" value="Unassembled WGS sequence"/>
</dbReference>
<dbReference type="PROSITE" id="PS51635">
    <property type="entry name" value="PNPLA"/>
    <property type="match status" value="1"/>
</dbReference>
<evidence type="ECO:0000256" key="5">
    <source>
        <dbReference type="PROSITE-ProRule" id="PRU01161"/>
    </source>
</evidence>
<dbReference type="InterPro" id="IPR047148">
    <property type="entry name" value="PLPL9"/>
</dbReference>
<feature type="active site" description="Proton acceptor" evidence="5">
    <location>
        <position position="187"/>
    </location>
</feature>
<dbReference type="PANTHER" id="PTHR24139:SF34">
    <property type="entry name" value="85_88 KDA CALCIUM-INDEPENDENT PHOSPHOLIPASE A2"/>
    <property type="match status" value="1"/>
</dbReference>
<feature type="domain" description="PNPLA" evidence="6">
    <location>
        <begin position="17"/>
        <end position="200"/>
    </location>
</feature>
<keyword evidence="1" id="KW-0677">Repeat</keyword>
<evidence type="ECO:0000256" key="3">
    <source>
        <dbReference type="ARBA" id="ARBA00023043"/>
    </source>
</evidence>
<evidence type="ECO:0000256" key="4">
    <source>
        <dbReference type="ARBA" id="ARBA00023098"/>
    </source>
</evidence>
<sequence length="334" mass="37196">SYNESIFKSLHKKEAILTMDGGGIRGLILIQLLLALEEFTKQPIVRLFDWIAGTSTGGILTLAIAHGKSARYCQGLYFRMKDLVFKGPRPYDSEPLERFLRQEFGDNVKMTSILHPRVLVTGVLADRRPASLHFFRNFDVPDDHDEATHAKSPFPAPPKPSDQLVWRAARGTGAAPSFFRAMGQFLDGGLIANNPTLDVLTDIHKYNSNVRGDQACPFGLVVSLGTGVPPPMRVTSFDVFKPESIWDATNVLLGARALGELLVDQVCTSRPYLRHPPSCTRFRTDGTKANSPMSSDVGLDETDDRILVKMLWETRVYVLQNFKEFTELGKKLTS</sequence>
<gene>
    <name evidence="7" type="ORF">PEVE_00035086</name>
</gene>
<feature type="non-terminal residue" evidence="7">
    <location>
        <position position="1"/>
    </location>
</feature>
<evidence type="ECO:0000256" key="1">
    <source>
        <dbReference type="ARBA" id="ARBA00022737"/>
    </source>
</evidence>
<dbReference type="Pfam" id="PF01734">
    <property type="entry name" value="Patatin"/>
    <property type="match status" value="1"/>
</dbReference>
<keyword evidence="4 5" id="KW-0443">Lipid metabolism</keyword>
<dbReference type="SUPFAM" id="SSF52151">
    <property type="entry name" value="FabD/lysophospholipase-like"/>
    <property type="match status" value="1"/>
</dbReference>
<dbReference type="InterPro" id="IPR002641">
    <property type="entry name" value="PNPLA_dom"/>
</dbReference>
<organism evidence="7 8">
    <name type="scientific">Porites evermanni</name>
    <dbReference type="NCBI Taxonomy" id="104178"/>
    <lineage>
        <taxon>Eukaryota</taxon>
        <taxon>Metazoa</taxon>
        <taxon>Cnidaria</taxon>
        <taxon>Anthozoa</taxon>
        <taxon>Hexacorallia</taxon>
        <taxon>Scleractinia</taxon>
        <taxon>Fungiina</taxon>
        <taxon>Poritidae</taxon>
        <taxon>Porites</taxon>
    </lineage>
</organism>
<keyword evidence="8" id="KW-1185">Reference proteome</keyword>
<keyword evidence="2 5" id="KW-0378">Hydrolase</keyword>
<dbReference type="InterPro" id="IPR016035">
    <property type="entry name" value="Acyl_Trfase/lysoPLipase"/>
</dbReference>
<evidence type="ECO:0000256" key="2">
    <source>
        <dbReference type="ARBA" id="ARBA00022801"/>
    </source>
</evidence>
<evidence type="ECO:0000313" key="7">
    <source>
        <dbReference type="EMBL" id="CAH3197597.1"/>
    </source>
</evidence>
<dbReference type="Gene3D" id="3.40.1090.10">
    <property type="entry name" value="Cytosolic phospholipase A2 catalytic domain"/>
    <property type="match status" value="1"/>
</dbReference>
<feature type="active site" description="Nucleophile" evidence="5">
    <location>
        <position position="55"/>
    </location>
</feature>